<gene>
    <name evidence="2" type="ORF">C2845_PM07G20560</name>
</gene>
<feature type="compositionally biased region" description="Gly residues" evidence="1">
    <location>
        <begin position="210"/>
        <end position="220"/>
    </location>
</feature>
<proteinExistence type="predicted"/>
<evidence type="ECO:0000313" key="2">
    <source>
        <dbReference type="EMBL" id="RLN22075.1"/>
    </source>
</evidence>
<evidence type="ECO:0000313" key="3">
    <source>
        <dbReference type="Proteomes" id="UP000275267"/>
    </source>
</evidence>
<dbReference type="Proteomes" id="UP000275267">
    <property type="component" value="Unassembled WGS sequence"/>
</dbReference>
<comment type="caution">
    <text evidence="2">The sequence shown here is derived from an EMBL/GenBank/DDBJ whole genome shotgun (WGS) entry which is preliminary data.</text>
</comment>
<organism evidence="2 3">
    <name type="scientific">Panicum miliaceum</name>
    <name type="common">Proso millet</name>
    <name type="synonym">Broomcorn millet</name>
    <dbReference type="NCBI Taxonomy" id="4540"/>
    <lineage>
        <taxon>Eukaryota</taxon>
        <taxon>Viridiplantae</taxon>
        <taxon>Streptophyta</taxon>
        <taxon>Embryophyta</taxon>
        <taxon>Tracheophyta</taxon>
        <taxon>Spermatophyta</taxon>
        <taxon>Magnoliopsida</taxon>
        <taxon>Liliopsida</taxon>
        <taxon>Poales</taxon>
        <taxon>Poaceae</taxon>
        <taxon>PACMAD clade</taxon>
        <taxon>Panicoideae</taxon>
        <taxon>Panicodae</taxon>
        <taxon>Paniceae</taxon>
        <taxon>Panicinae</taxon>
        <taxon>Panicum</taxon>
        <taxon>Panicum sect. Panicum</taxon>
    </lineage>
</organism>
<feature type="compositionally biased region" description="Basic and acidic residues" evidence="1">
    <location>
        <begin position="291"/>
        <end position="306"/>
    </location>
</feature>
<feature type="compositionally biased region" description="Low complexity" evidence="1">
    <location>
        <begin position="221"/>
        <end position="239"/>
    </location>
</feature>
<accession>A0A3L6SIV4</accession>
<feature type="region of interest" description="Disordered" evidence="1">
    <location>
        <begin position="210"/>
        <end position="242"/>
    </location>
</feature>
<dbReference type="AlphaFoldDB" id="A0A3L6SIV4"/>
<dbReference type="EMBL" id="PQIB02000004">
    <property type="protein sequence ID" value="RLN22075.1"/>
    <property type="molecule type" value="Genomic_DNA"/>
</dbReference>
<name>A0A3L6SIV4_PANMI</name>
<feature type="region of interest" description="Disordered" evidence="1">
    <location>
        <begin position="288"/>
        <end position="308"/>
    </location>
</feature>
<reference evidence="3" key="1">
    <citation type="journal article" date="2019" name="Nat. Commun.">
        <title>The genome of broomcorn millet.</title>
        <authorList>
            <person name="Zou C."/>
            <person name="Miki D."/>
            <person name="Li D."/>
            <person name="Tang Q."/>
            <person name="Xiao L."/>
            <person name="Rajput S."/>
            <person name="Deng P."/>
            <person name="Jia W."/>
            <person name="Huang R."/>
            <person name="Zhang M."/>
            <person name="Sun Y."/>
            <person name="Hu J."/>
            <person name="Fu X."/>
            <person name="Schnable P.S."/>
            <person name="Li F."/>
            <person name="Zhang H."/>
            <person name="Feng B."/>
            <person name="Zhu X."/>
            <person name="Liu R."/>
            <person name="Schnable J.C."/>
            <person name="Zhu J.-K."/>
            <person name="Zhang H."/>
        </authorList>
    </citation>
    <scope>NUCLEOTIDE SEQUENCE [LARGE SCALE GENOMIC DNA]</scope>
</reference>
<keyword evidence="3" id="KW-1185">Reference proteome</keyword>
<protein>
    <submittedName>
        <fullName evidence="2">Uncharacterized protein</fullName>
    </submittedName>
</protein>
<sequence>MVVRDGLVLFCTCPRVALPGRLGGVRTHRRQALPHHSQTCRRRSLTPEARRRATRAAAGTFSSSRLLVGVRSARFSLWRGRMGWWPELQIRSRSGQIRRSLTRIYDPRFWSWPTGQVCAGDGARWPGEERGIAVCACPWCACLRGTAAAAGWPGAASARQRAGGVALRRPGAASRGCGRTRCPRGSGLAVRRSVRMAAARHGTCAAGLARGRGGGRGRGVQGWPRGRAGATGGAEAPATMGRSEPTARLGCRMAAPVTQRAELAARHWQGRRHIGAAIARSLHAAEAAGVETRHDGDSVRPSDARGEGGGVCATLQASTPWLRRATLATTTRFLPL</sequence>
<evidence type="ECO:0000256" key="1">
    <source>
        <dbReference type="SAM" id="MobiDB-lite"/>
    </source>
</evidence>